<dbReference type="Proteomes" id="UP000016935">
    <property type="component" value="Unassembled WGS sequence"/>
</dbReference>
<dbReference type="GeneID" id="19402637"/>
<dbReference type="AlphaFoldDB" id="R0JKW4"/>
<evidence type="ECO:0000256" key="1">
    <source>
        <dbReference type="SAM" id="MobiDB-lite"/>
    </source>
</evidence>
<reference evidence="2 3" key="1">
    <citation type="journal article" date="2012" name="PLoS Pathog.">
        <title>Diverse lifestyles and strategies of plant pathogenesis encoded in the genomes of eighteen Dothideomycetes fungi.</title>
        <authorList>
            <person name="Ohm R.A."/>
            <person name="Feau N."/>
            <person name="Henrissat B."/>
            <person name="Schoch C.L."/>
            <person name="Horwitz B.A."/>
            <person name="Barry K.W."/>
            <person name="Condon B.J."/>
            <person name="Copeland A.C."/>
            <person name="Dhillon B."/>
            <person name="Glaser F."/>
            <person name="Hesse C.N."/>
            <person name="Kosti I."/>
            <person name="LaButti K."/>
            <person name="Lindquist E.A."/>
            <person name="Lucas S."/>
            <person name="Salamov A.A."/>
            <person name="Bradshaw R.E."/>
            <person name="Ciuffetti L."/>
            <person name="Hamelin R.C."/>
            <person name="Kema G.H.J."/>
            <person name="Lawrence C."/>
            <person name="Scott J.A."/>
            <person name="Spatafora J.W."/>
            <person name="Turgeon B.G."/>
            <person name="de Wit P.J.G.M."/>
            <person name="Zhong S."/>
            <person name="Goodwin S.B."/>
            <person name="Grigoriev I.V."/>
        </authorList>
    </citation>
    <scope>NUCLEOTIDE SEQUENCE [LARGE SCALE GENOMIC DNA]</scope>
    <source>
        <strain evidence="3">28A</strain>
    </source>
</reference>
<sequence length="116" mass="12558">MDGLYAHVLRPFFLSAFAPPRFSSSNMCHFIRISCSSCHITMKRDPVNCGHGLAVLGPSGLIFECASSNSGDAADSEDVLREAGMCEACEEEKASENENDSNASSPLLSWKRKQSP</sequence>
<proteinExistence type="predicted"/>
<name>R0JKW4_EXST2</name>
<organism evidence="2 3">
    <name type="scientific">Exserohilum turcicum (strain 28A)</name>
    <name type="common">Northern leaf blight fungus</name>
    <name type="synonym">Setosphaeria turcica</name>
    <dbReference type="NCBI Taxonomy" id="671987"/>
    <lineage>
        <taxon>Eukaryota</taxon>
        <taxon>Fungi</taxon>
        <taxon>Dikarya</taxon>
        <taxon>Ascomycota</taxon>
        <taxon>Pezizomycotina</taxon>
        <taxon>Dothideomycetes</taxon>
        <taxon>Pleosporomycetidae</taxon>
        <taxon>Pleosporales</taxon>
        <taxon>Pleosporineae</taxon>
        <taxon>Pleosporaceae</taxon>
        <taxon>Exserohilum</taxon>
    </lineage>
</organism>
<keyword evidence="3" id="KW-1185">Reference proteome</keyword>
<accession>R0JKW4</accession>
<feature type="region of interest" description="Disordered" evidence="1">
    <location>
        <begin position="91"/>
        <end position="116"/>
    </location>
</feature>
<protein>
    <submittedName>
        <fullName evidence="2">Uncharacterized protein</fullName>
    </submittedName>
</protein>
<dbReference type="RefSeq" id="XP_008030032.1">
    <property type="nucleotide sequence ID" value="XM_008031841.1"/>
</dbReference>
<dbReference type="HOGENOM" id="CLU_2098349_0_0_1"/>
<reference evidence="2 3" key="2">
    <citation type="journal article" date="2013" name="PLoS Genet.">
        <title>Comparative genome structure, secondary metabolite, and effector coding capacity across Cochliobolus pathogens.</title>
        <authorList>
            <person name="Condon B.J."/>
            <person name="Leng Y."/>
            <person name="Wu D."/>
            <person name="Bushley K.E."/>
            <person name="Ohm R.A."/>
            <person name="Otillar R."/>
            <person name="Martin J."/>
            <person name="Schackwitz W."/>
            <person name="Grimwood J."/>
            <person name="MohdZainudin N."/>
            <person name="Xue C."/>
            <person name="Wang R."/>
            <person name="Manning V.A."/>
            <person name="Dhillon B."/>
            <person name="Tu Z.J."/>
            <person name="Steffenson B.J."/>
            <person name="Salamov A."/>
            <person name="Sun H."/>
            <person name="Lowry S."/>
            <person name="LaButti K."/>
            <person name="Han J."/>
            <person name="Copeland A."/>
            <person name="Lindquist E."/>
            <person name="Barry K."/>
            <person name="Schmutz J."/>
            <person name="Baker S.E."/>
            <person name="Ciuffetti L.M."/>
            <person name="Grigoriev I.V."/>
            <person name="Zhong S."/>
            <person name="Turgeon B.G."/>
        </authorList>
    </citation>
    <scope>NUCLEOTIDE SEQUENCE [LARGE SCALE GENOMIC DNA]</scope>
    <source>
        <strain evidence="3">28A</strain>
    </source>
</reference>
<evidence type="ECO:0000313" key="2">
    <source>
        <dbReference type="EMBL" id="EOA81938.1"/>
    </source>
</evidence>
<evidence type="ECO:0000313" key="3">
    <source>
        <dbReference type="Proteomes" id="UP000016935"/>
    </source>
</evidence>
<gene>
    <name evidence="2" type="ORF">SETTUDRAFT_23195</name>
</gene>
<dbReference type="EMBL" id="KB908855">
    <property type="protein sequence ID" value="EOA81938.1"/>
    <property type="molecule type" value="Genomic_DNA"/>
</dbReference>